<dbReference type="EMBL" id="JABXOR010000238">
    <property type="protein sequence ID" value="NVO99318.1"/>
    <property type="molecule type" value="Genomic_DNA"/>
</dbReference>
<dbReference type="Proteomes" id="UP000533429">
    <property type="component" value="Unassembled WGS sequence"/>
</dbReference>
<dbReference type="InterPro" id="IPR017938">
    <property type="entry name" value="Riboflavin_synthase-like_b-brl"/>
</dbReference>
<comment type="caution">
    <text evidence="1">The sequence shown here is derived from an EMBL/GenBank/DDBJ whole genome shotgun (WGS) entry which is preliminary data.</text>
</comment>
<dbReference type="InterPro" id="IPR023366">
    <property type="entry name" value="ATP_synth_asu-like_sf"/>
</dbReference>
<protein>
    <submittedName>
        <fullName evidence="1">Riboflavin synthase</fullName>
    </submittedName>
</protein>
<accession>A0A850QVC0</accession>
<dbReference type="SUPFAM" id="SSF63380">
    <property type="entry name" value="Riboflavin synthase domain-like"/>
    <property type="match status" value="1"/>
</dbReference>
<dbReference type="AlphaFoldDB" id="A0A850QVC0"/>
<evidence type="ECO:0000313" key="2">
    <source>
        <dbReference type="Proteomes" id="UP000533429"/>
    </source>
</evidence>
<gene>
    <name evidence="1" type="ORF">HWA77_03750</name>
</gene>
<dbReference type="Gene3D" id="2.40.30.20">
    <property type="match status" value="1"/>
</dbReference>
<organism evidence="1 2">
    <name type="scientific">Photobacterium damselae subsp. damselae</name>
    <name type="common">Listonella damsela</name>
    <dbReference type="NCBI Taxonomy" id="85581"/>
    <lineage>
        <taxon>Bacteria</taxon>
        <taxon>Pseudomonadati</taxon>
        <taxon>Pseudomonadota</taxon>
        <taxon>Gammaproteobacteria</taxon>
        <taxon>Vibrionales</taxon>
        <taxon>Vibrionaceae</taxon>
        <taxon>Photobacterium</taxon>
    </lineage>
</organism>
<evidence type="ECO:0000313" key="1">
    <source>
        <dbReference type="EMBL" id="NVO99318.1"/>
    </source>
</evidence>
<name>A0A850QVC0_PHODD</name>
<reference evidence="1 2" key="1">
    <citation type="submission" date="2020-06" db="EMBL/GenBank/DDBJ databases">
        <title>Photobacterium damselae subsp. damselae comparative genomics.</title>
        <authorList>
            <person name="Osorio C.R."/>
        </authorList>
    </citation>
    <scope>NUCLEOTIDE SEQUENCE [LARGE SCALE GENOMIC DNA]</scope>
    <source>
        <strain evidence="1 2">TW250/03</strain>
    </source>
</reference>
<proteinExistence type="predicted"/>
<feature type="non-terminal residue" evidence="1">
    <location>
        <position position="1"/>
    </location>
</feature>
<sequence>AETTMESFKVGRQINIEVDVIARYLERLMLGPKAAEKEPSVTMDLLARSGFLG</sequence>